<sequence length="83" mass="9021">MLKDLHKILLQKSFLVLISRPIIGNSALLSGEGYDSFEKMGREKGALLNAMLANATNDVRASVRATTIDVETCENGFKNNIPG</sequence>
<evidence type="ECO:0000313" key="2">
    <source>
        <dbReference type="Proteomes" id="UP001314170"/>
    </source>
</evidence>
<evidence type="ECO:0008006" key="3">
    <source>
        <dbReference type="Google" id="ProtNLM"/>
    </source>
</evidence>
<dbReference type="EMBL" id="CAWUPB010001184">
    <property type="protein sequence ID" value="CAK7351169.1"/>
    <property type="molecule type" value="Genomic_DNA"/>
</dbReference>
<evidence type="ECO:0000313" key="1">
    <source>
        <dbReference type="EMBL" id="CAK7351169.1"/>
    </source>
</evidence>
<accession>A0AAV1SLW7</accession>
<organism evidence="1 2">
    <name type="scientific">Dovyalis caffra</name>
    <dbReference type="NCBI Taxonomy" id="77055"/>
    <lineage>
        <taxon>Eukaryota</taxon>
        <taxon>Viridiplantae</taxon>
        <taxon>Streptophyta</taxon>
        <taxon>Embryophyta</taxon>
        <taxon>Tracheophyta</taxon>
        <taxon>Spermatophyta</taxon>
        <taxon>Magnoliopsida</taxon>
        <taxon>eudicotyledons</taxon>
        <taxon>Gunneridae</taxon>
        <taxon>Pentapetalae</taxon>
        <taxon>rosids</taxon>
        <taxon>fabids</taxon>
        <taxon>Malpighiales</taxon>
        <taxon>Salicaceae</taxon>
        <taxon>Flacourtieae</taxon>
        <taxon>Dovyalis</taxon>
    </lineage>
</organism>
<dbReference type="AlphaFoldDB" id="A0AAV1SLW7"/>
<dbReference type="Proteomes" id="UP001314170">
    <property type="component" value="Unassembled WGS sequence"/>
</dbReference>
<proteinExistence type="predicted"/>
<protein>
    <recommendedName>
        <fullName evidence="3">Pectinesterase inhibitor domain-containing protein</fullName>
    </recommendedName>
</protein>
<gene>
    <name evidence="1" type="ORF">DCAF_LOCUS23719</name>
</gene>
<comment type="caution">
    <text evidence="1">The sequence shown here is derived from an EMBL/GenBank/DDBJ whole genome shotgun (WGS) entry which is preliminary data.</text>
</comment>
<name>A0AAV1SLW7_9ROSI</name>
<reference evidence="1 2" key="1">
    <citation type="submission" date="2024-01" db="EMBL/GenBank/DDBJ databases">
        <authorList>
            <person name="Waweru B."/>
        </authorList>
    </citation>
    <scope>NUCLEOTIDE SEQUENCE [LARGE SCALE GENOMIC DNA]</scope>
</reference>
<keyword evidence="2" id="KW-1185">Reference proteome</keyword>